<reference evidence="2 3" key="1">
    <citation type="journal article" date="2019" name="Appl. Microbiol. Biotechnol.">
        <title>Uncovering carbohydrate metabolism through a genotype-phenotype association study of 56 lactic acid bacteria genomes.</title>
        <authorList>
            <person name="Buron-Moles G."/>
            <person name="Chailyan A."/>
            <person name="Dolejs I."/>
            <person name="Forster J."/>
            <person name="Miks M.H."/>
        </authorList>
    </citation>
    <scope>NUCLEOTIDE SEQUENCE [LARGE SCALE GENOMIC DNA]</scope>
    <source>
        <strain evidence="2 3">ATCC 700006</strain>
    </source>
</reference>
<dbReference type="RefSeq" id="WP_010006810.1">
    <property type="nucleotide sequence ID" value="NZ_JAGYGP010000003.1"/>
</dbReference>
<gene>
    <name evidence="2" type="ORF">C5L23_001590</name>
</gene>
<evidence type="ECO:0000259" key="1">
    <source>
        <dbReference type="PROSITE" id="PS51186"/>
    </source>
</evidence>
<feature type="domain" description="N-acetyltransferase" evidence="1">
    <location>
        <begin position="9"/>
        <end position="169"/>
    </location>
</feature>
<dbReference type="AlphaFoldDB" id="A0A4R5NCK0"/>
<dbReference type="InterPro" id="IPR051531">
    <property type="entry name" value="N-acetyltransferase"/>
</dbReference>
<evidence type="ECO:0000313" key="2">
    <source>
        <dbReference type="EMBL" id="TDG70066.1"/>
    </source>
</evidence>
<dbReference type="Pfam" id="PF13302">
    <property type="entry name" value="Acetyltransf_3"/>
    <property type="match status" value="1"/>
</dbReference>
<comment type="caution">
    <text evidence="2">The sequence shown here is derived from an EMBL/GenBank/DDBJ whole genome shotgun (WGS) entry which is preliminary data.</text>
</comment>
<accession>A0A4R5NCK0</accession>
<dbReference type="PROSITE" id="PS51186">
    <property type="entry name" value="GNAT"/>
    <property type="match status" value="1"/>
</dbReference>
<dbReference type="SUPFAM" id="SSF55729">
    <property type="entry name" value="Acyl-CoA N-acyltransferases (Nat)"/>
    <property type="match status" value="1"/>
</dbReference>
<name>A0A4R5NCK0_9LACO</name>
<dbReference type="PANTHER" id="PTHR43792">
    <property type="entry name" value="GNAT FAMILY, PUTATIVE (AFU_ORTHOLOGUE AFUA_3G00765)-RELATED-RELATED"/>
    <property type="match status" value="1"/>
</dbReference>
<sequence length="183" mass="21139">MTILETNRLILRPWRLDDAPQLYQYAKDSRVGPAAGWPAHHSVQESKSVIENVLMTTGTFAMAFKETPNMIIGSAGLKFTHSIDYPTFMTDKSAEIGYWIGVPFWGQGLMPEAINRLLLYGFNQLELAEIWAGYYEGNQQSRRVQEKCGLSYQLTVVDKYVPLLKLYKDEHFLRITREEWQNK</sequence>
<dbReference type="GO" id="GO:0016747">
    <property type="term" value="F:acyltransferase activity, transferring groups other than amino-acyl groups"/>
    <property type="evidence" value="ECO:0007669"/>
    <property type="project" value="InterPro"/>
</dbReference>
<proteinExistence type="predicted"/>
<dbReference type="InterPro" id="IPR000182">
    <property type="entry name" value="GNAT_dom"/>
</dbReference>
<dbReference type="Proteomes" id="UP000295681">
    <property type="component" value="Unassembled WGS sequence"/>
</dbReference>
<dbReference type="Gene3D" id="3.40.630.30">
    <property type="match status" value="1"/>
</dbReference>
<protein>
    <recommendedName>
        <fullName evidence="1">N-acetyltransferase domain-containing protein</fullName>
    </recommendedName>
</protein>
<organism evidence="2 3">
    <name type="scientific">Leuconostoc fallax</name>
    <dbReference type="NCBI Taxonomy" id="1251"/>
    <lineage>
        <taxon>Bacteria</taxon>
        <taxon>Bacillati</taxon>
        <taxon>Bacillota</taxon>
        <taxon>Bacilli</taxon>
        <taxon>Lactobacillales</taxon>
        <taxon>Lactobacillaceae</taxon>
        <taxon>Leuconostoc</taxon>
    </lineage>
</organism>
<dbReference type="InterPro" id="IPR016181">
    <property type="entry name" value="Acyl_CoA_acyltransferase"/>
</dbReference>
<dbReference type="STRING" id="907931.GCA_000165675_01843"/>
<evidence type="ECO:0000313" key="3">
    <source>
        <dbReference type="Proteomes" id="UP000295681"/>
    </source>
</evidence>
<dbReference type="EMBL" id="PUFI01000002">
    <property type="protein sequence ID" value="TDG70066.1"/>
    <property type="molecule type" value="Genomic_DNA"/>
</dbReference>
<keyword evidence="3" id="KW-1185">Reference proteome</keyword>